<evidence type="ECO:0000313" key="4">
    <source>
        <dbReference type="Proteomes" id="UP000276733"/>
    </source>
</evidence>
<dbReference type="Pfam" id="PF01381">
    <property type="entry name" value="HTH_3"/>
    <property type="match status" value="1"/>
</dbReference>
<dbReference type="GO" id="GO:0003677">
    <property type="term" value="F:DNA binding"/>
    <property type="evidence" value="ECO:0007669"/>
    <property type="project" value="UniProtKB-KW"/>
</dbReference>
<dbReference type="AlphaFoldDB" id="A0A7Z8YED8"/>
<dbReference type="PANTHER" id="PTHR46558:SF11">
    <property type="entry name" value="HTH-TYPE TRANSCRIPTIONAL REGULATOR XRE"/>
    <property type="match status" value="1"/>
</dbReference>
<accession>A0A7Z8YED8</accession>
<dbReference type="PROSITE" id="PS50943">
    <property type="entry name" value="HTH_CROC1"/>
    <property type="match status" value="1"/>
</dbReference>
<dbReference type="Gene3D" id="1.10.260.40">
    <property type="entry name" value="lambda repressor-like DNA-binding domains"/>
    <property type="match status" value="1"/>
</dbReference>
<dbReference type="Proteomes" id="UP000276733">
    <property type="component" value="Unassembled WGS sequence"/>
</dbReference>
<dbReference type="PANTHER" id="PTHR46558">
    <property type="entry name" value="TRACRIPTIONAL REGULATORY PROTEIN-RELATED-RELATED"/>
    <property type="match status" value="1"/>
</dbReference>
<dbReference type="SMART" id="SM00530">
    <property type="entry name" value="HTH_XRE"/>
    <property type="match status" value="1"/>
</dbReference>
<keyword evidence="1" id="KW-0238">DNA-binding</keyword>
<evidence type="ECO:0000313" key="3">
    <source>
        <dbReference type="EMBL" id="VDG81898.1"/>
    </source>
</evidence>
<reference evidence="3 4" key="1">
    <citation type="submission" date="2018-11" db="EMBL/GenBank/DDBJ databases">
        <authorList>
            <consortium name="Pathogen Informatics"/>
        </authorList>
    </citation>
    <scope>NUCLEOTIDE SEQUENCE [LARGE SCALE GENOMIC DNA]</scope>
    <source>
        <strain evidence="3 4">NCTC11458</strain>
    </source>
</reference>
<gene>
    <name evidence="3" type="ORF">NCTC11458_01193</name>
</gene>
<evidence type="ECO:0000256" key="1">
    <source>
        <dbReference type="ARBA" id="ARBA00023125"/>
    </source>
</evidence>
<dbReference type="RefSeq" id="WP_181831471.1">
    <property type="nucleotide sequence ID" value="NZ_UYIQ01000001.1"/>
</dbReference>
<dbReference type="InterPro" id="IPR001387">
    <property type="entry name" value="Cro/C1-type_HTH"/>
</dbReference>
<sequence length="126" mass="14672">MEINKILERIAKERSKKGYTYENMADDLGVTPPAYRKIETGETKLSVERMFQISTVLGIPVNELLDIGESWVQHNSYNKDSNISAQKIEHFYQENKETIERLIASYEARLKEKDEQIAFLKGFLKK</sequence>
<dbReference type="CDD" id="cd00093">
    <property type="entry name" value="HTH_XRE"/>
    <property type="match status" value="1"/>
</dbReference>
<name>A0A7Z8YED8_CAPOC</name>
<comment type="caution">
    <text evidence="3">The sequence shown here is derived from an EMBL/GenBank/DDBJ whole genome shotgun (WGS) entry which is preliminary data.</text>
</comment>
<organism evidence="3 4">
    <name type="scientific">Capnocytophaga ochracea</name>
    <dbReference type="NCBI Taxonomy" id="1018"/>
    <lineage>
        <taxon>Bacteria</taxon>
        <taxon>Pseudomonadati</taxon>
        <taxon>Bacteroidota</taxon>
        <taxon>Flavobacteriia</taxon>
        <taxon>Flavobacteriales</taxon>
        <taxon>Flavobacteriaceae</taxon>
        <taxon>Capnocytophaga</taxon>
    </lineage>
</organism>
<dbReference type="InterPro" id="IPR010982">
    <property type="entry name" value="Lambda_DNA-bd_dom_sf"/>
</dbReference>
<dbReference type="SUPFAM" id="SSF47413">
    <property type="entry name" value="lambda repressor-like DNA-binding domains"/>
    <property type="match status" value="1"/>
</dbReference>
<dbReference type="EMBL" id="UYIQ01000001">
    <property type="protein sequence ID" value="VDG81898.1"/>
    <property type="molecule type" value="Genomic_DNA"/>
</dbReference>
<protein>
    <submittedName>
        <fullName evidence="3">Helix-turn-helix domain</fullName>
    </submittedName>
</protein>
<feature type="domain" description="HTH cro/C1-type" evidence="2">
    <location>
        <begin position="10"/>
        <end position="64"/>
    </location>
</feature>
<proteinExistence type="predicted"/>
<evidence type="ECO:0000259" key="2">
    <source>
        <dbReference type="PROSITE" id="PS50943"/>
    </source>
</evidence>